<dbReference type="STRING" id="545501.BN997_01108"/>
<dbReference type="Proteomes" id="UP000040453">
    <property type="component" value="Unassembled WGS sequence"/>
</dbReference>
<gene>
    <name evidence="2" type="ORF">BN997_01108</name>
</gene>
<keyword evidence="3" id="KW-1185">Reference proteome</keyword>
<dbReference type="EMBL" id="CDGG01000001">
    <property type="protein sequence ID" value="CEI81290.1"/>
    <property type="molecule type" value="Genomic_DNA"/>
</dbReference>
<feature type="transmembrane region" description="Helical" evidence="1">
    <location>
        <begin position="90"/>
        <end position="111"/>
    </location>
</feature>
<feature type="transmembrane region" description="Helical" evidence="1">
    <location>
        <begin position="46"/>
        <end position="69"/>
    </location>
</feature>
<protein>
    <submittedName>
        <fullName evidence="2">Uncharacterized protein</fullName>
    </submittedName>
</protein>
<accession>A0A0A1M7P0</accession>
<evidence type="ECO:0000313" key="2">
    <source>
        <dbReference type="EMBL" id="CEI81290.1"/>
    </source>
</evidence>
<reference evidence="2 3" key="1">
    <citation type="submission" date="2014-11" db="EMBL/GenBank/DDBJ databases">
        <authorList>
            <person name="Urmite Genomes Urmite Genomes"/>
        </authorList>
    </citation>
    <scope>NUCLEOTIDE SEQUENCE [LARGE SCALE GENOMIC DNA]</scope>
    <source>
        <strain evidence="2 3">Oc5</strain>
    </source>
</reference>
<proteinExistence type="predicted"/>
<dbReference type="OrthoDB" id="2972707at2"/>
<sequence>MKAKTNKMEIIWERYSFFISFLLGLFTGILYYFQLITNIRSVLSEVISFASIVVGINGVFITLVISIKTTTAFKRLIKYLPDFEDRLIKLLKSQVMVGLIVVLLSILILLLPISSNLILSSIGVVIWSFFFILMSIGSFFTMNIIMKIISANHEDPKASKRP</sequence>
<dbReference type="RefSeq" id="WP_042530333.1">
    <property type="nucleotide sequence ID" value="NZ_CDGG01000001.1"/>
</dbReference>
<organism evidence="2 3">
    <name type="scientific">Oceanobacillus oncorhynchi</name>
    <dbReference type="NCBI Taxonomy" id="545501"/>
    <lineage>
        <taxon>Bacteria</taxon>
        <taxon>Bacillati</taxon>
        <taxon>Bacillota</taxon>
        <taxon>Bacilli</taxon>
        <taxon>Bacillales</taxon>
        <taxon>Bacillaceae</taxon>
        <taxon>Oceanobacillus</taxon>
    </lineage>
</organism>
<keyword evidence="1" id="KW-0812">Transmembrane</keyword>
<keyword evidence="1" id="KW-0472">Membrane</keyword>
<dbReference type="AlphaFoldDB" id="A0A0A1M7P0"/>
<feature type="transmembrane region" description="Helical" evidence="1">
    <location>
        <begin position="12"/>
        <end position="34"/>
    </location>
</feature>
<evidence type="ECO:0000313" key="3">
    <source>
        <dbReference type="Proteomes" id="UP000040453"/>
    </source>
</evidence>
<keyword evidence="1" id="KW-1133">Transmembrane helix</keyword>
<name>A0A0A1M7P0_9BACI</name>
<feature type="transmembrane region" description="Helical" evidence="1">
    <location>
        <begin position="117"/>
        <end position="140"/>
    </location>
</feature>
<evidence type="ECO:0000256" key="1">
    <source>
        <dbReference type="SAM" id="Phobius"/>
    </source>
</evidence>